<feature type="compositionally biased region" description="Polar residues" evidence="1">
    <location>
        <begin position="54"/>
        <end position="64"/>
    </location>
</feature>
<dbReference type="EMBL" id="MTYJ01000027">
    <property type="protein sequence ID" value="OQV20891.1"/>
    <property type="molecule type" value="Genomic_DNA"/>
</dbReference>
<name>A0A1W0X098_HYPEX</name>
<feature type="compositionally biased region" description="Polar residues" evidence="1">
    <location>
        <begin position="34"/>
        <end position="44"/>
    </location>
</feature>
<accession>A0A1W0X098</accession>
<dbReference type="Proteomes" id="UP000192578">
    <property type="component" value="Unassembled WGS sequence"/>
</dbReference>
<sequence length="93" mass="10193">MPPKSLLLSTIFNGSRQSYTAHIFSTTLKHLLKQQDTSHNTSPSIRFAGEAQRSRQQPESLRTSSELKELGGVPATNVISTETSSCANNSLFK</sequence>
<evidence type="ECO:0000313" key="2">
    <source>
        <dbReference type="EMBL" id="OQV20891.1"/>
    </source>
</evidence>
<dbReference type="AlphaFoldDB" id="A0A1W0X098"/>
<gene>
    <name evidence="2" type="ORF">BV898_05231</name>
</gene>
<evidence type="ECO:0000256" key="1">
    <source>
        <dbReference type="SAM" id="MobiDB-lite"/>
    </source>
</evidence>
<proteinExistence type="predicted"/>
<reference evidence="3" key="1">
    <citation type="submission" date="2017-01" db="EMBL/GenBank/DDBJ databases">
        <title>Comparative genomics of anhydrobiosis in the tardigrade Hypsibius dujardini.</title>
        <authorList>
            <person name="Yoshida Y."/>
            <person name="Koutsovoulos G."/>
            <person name="Laetsch D."/>
            <person name="Stevens L."/>
            <person name="Kumar S."/>
            <person name="Horikawa D."/>
            <person name="Ishino K."/>
            <person name="Komine S."/>
            <person name="Tomita M."/>
            <person name="Blaxter M."/>
            <person name="Arakawa K."/>
        </authorList>
    </citation>
    <scope>NUCLEOTIDE SEQUENCE [LARGE SCALE GENOMIC DNA]</scope>
    <source>
        <strain evidence="3">Z151</strain>
    </source>
</reference>
<keyword evidence="3" id="KW-1185">Reference proteome</keyword>
<comment type="caution">
    <text evidence="2">The sequence shown here is derived from an EMBL/GenBank/DDBJ whole genome shotgun (WGS) entry which is preliminary data.</text>
</comment>
<feature type="region of interest" description="Disordered" evidence="1">
    <location>
        <begin position="34"/>
        <end position="69"/>
    </location>
</feature>
<protein>
    <submittedName>
        <fullName evidence="2">Uncharacterized protein</fullName>
    </submittedName>
</protein>
<dbReference type="OrthoDB" id="5950702at2759"/>
<evidence type="ECO:0000313" key="3">
    <source>
        <dbReference type="Proteomes" id="UP000192578"/>
    </source>
</evidence>
<organism evidence="2 3">
    <name type="scientific">Hypsibius exemplaris</name>
    <name type="common">Freshwater tardigrade</name>
    <dbReference type="NCBI Taxonomy" id="2072580"/>
    <lineage>
        <taxon>Eukaryota</taxon>
        <taxon>Metazoa</taxon>
        <taxon>Ecdysozoa</taxon>
        <taxon>Tardigrada</taxon>
        <taxon>Eutardigrada</taxon>
        <taxon>Parachela</taxon>
        <taxon>Hypsibioidea</taxon>
        <taxon>Hypsibiidae</taxon>
        <taxon>Hypsibius</taxon>
    </lineage>
</organism>